<reference evidence="1 2" key="1">
    <citation type="journal article" date="2017" name="Infect. Immun.">
        <title>Characterization of the Pathogenicity of Streptococcus intermedius TYG1620 Isolated from a Human Brain Abscess Based on the Complete Genome Sequence with Transcriptome Analysis and Transposon Mutagenesis in a Murine Subcutaneous Abscess Model.</title>
        <authorList>
            <person name="Hasegawa N."/>
            <person name="Sekizuka T."/>
            <person name="Sugi Y."/>
            <person name="Kawakami N."/>
            <person name="Ogasawara Y."/>
            <person name="Kato K."/>
            <person name="Yamashita A."/>
            <person name="Takeuchi F."/>
            <person name="Kuroda M."/>
        </authorList>
    </citation>
    <scope>NUCLEOTIDE SEQUENCE [LARGE SCALE GENOMIC DNA]</scope>
    <source>
        <strain evidence="1 2">TYG1620</strain>
    </source>
</reference>
<protein>
    <submittedName>
        <fullName evidence="1">Competence-specific sigma factor</fullName>
    </submittedName>
</protein>
<dbReference type="GO" id="GO:0003700">
    <property type="term" value="F:DNA-binding transcription factor activity"/>
    <property type="evidence" value="ECO:0007669"/>
    <property type="project" value="InterPro"/>
</dbReference>
<organism evidence="1 2">
    <name type="scientific">Streptococcus intermedius</name>
    <dbReference type="NCBI Taxonomy" id="1338"/>
    <lineage>
        <taxon>Bacteria</taxon>
        <taxon>Bacillati</taxon>
        <taxon>Bacillota</taxon>
        <taxon>Bacilli</taxon>
        <taxon>Lactobacillales</taxon>
        <taxon>Streptococcaceae</taxon>
        <taxon>Streptococcus</taxon>
        <taxon>Streptococcus anginosus group</taxon>
    </lineage>
</organism>
<dbReference type="InterPro" id="IPR013325">
    <property type="entry name" value="RNA_pol_sigma_r2"/>
</dbReference>
<sequence>MNKEKRGREVLFFSKLYEKVRGIVLKSRREYYVHLWELSDWDQEGMMVLYELVSRHPYLVEEEAHLYVYYKTKFRNHIKDILRKQESQKRKLDRQVYEEVSEIGHKLSLKGLYLDELVILRDQLKSYQKQLSPAKQEQYERLLADERFKGRQAMLRELRTYLKDYEM</sequence>
<accession>A0AAD1C6W1</accession>
<name>A0AAD1C6W1_STRIT</name>
<evidence type="ECO:0000313" key="2">
    <source>
        <dbReference type="Proteomes" id="UP000217792"/>
    </source>
</evidence>
<gene>
    <name evidence="1" type="ORF">SITYG_03520</name>
</gene>
<dbReference type="EMBL" id="AP014880">
    <property type="protein sequence ID" value="BAW16338.1"/>
    <property type="molecule type" value="Genomic_DNA"/>
</dbReference>
<dbReference type="SUPFAM" id="SSF88946">
    <property type="entry name" value="Sigma2 domain of RNA polymerase sigma factors"/>
    <property type="match status" value="1"/>
</dbReference>
<proteinExistence type="predicted"/>
<dbReference type="Proteomes" id="UP000217792">
    <property type="component" value="Chromosome"/>
</dbReference>
<dbReference type="GO" id="GO:0006352">
    <property type="term" value="P:DNA-templated transcription initiation"/>
    <property type="evidence" value="ECO:0007669"/>
    <property type="project" value="InterPro"/>
</dbReference>
<evidence type="ECO:0000313" key="1">
    <source>
        <dbReference type="EMBL" id="BAW16338.1"/>
    </source>
</evidence>
<dbReference type="AlphaFoldDB" id="A0AAD1C6W1"/>
<dbReference type="RefSeq" id="WP_096362538.1">
    <property type="nucleotide sequence ID" value="NZ_AP014880.1"/>
</dbReference>